<dbReference type="GO" id="GO:0000428">
    <property type="term" value="C:DNA-directed RNA polymerase complex"/>
    <property type="evidence" value="ECO:0007669"/>
    <property type="project" value="UniProtKB-KW"/>
</dbReference>
<dbReference type="SUPFAM" id="SSF64484">
    <property type="entry name" value="beta and beta-prime subunits of DNA dependent RNA-polymerase"/>
    <property type="match status" value="1"/>
</dbReference>
<dbReference type="PANTHER" id="PTHR20856">
    <property type="entry name" value="DNA-DIRECTED RNA POLYMERASE I SUBUNIT 2"/>
    <property type="match status" value="1"/>
</dbReference>
<dbReference type="GO" id="GO:0032549">
    <property type="term" value="F:ribonucleoside binding"/>
    <property type="evidence" value="ECO:0007669"/>
    <property type="project" value="InterPro"/>
</dbReference>
<dbReference type="Pfam" id="PF04563">
    <property type="entry name" value="RNA_pol_Rpb2_1"/>
    <property type="match status" value="1"/>
</dbReference>
<reference evidence="8" key="1">
    <citation type="submission" date="2018-05" db="EMBL/GenBank/DDBJ databases">
        <authorList>
            <person name="Lanie J.A."/>
            <person name="Ng W.-L."/>
            <person name="Kazmierczak K.M."/>
            <person name="Andrzejewski T.M."/>
            <person name="Davidsen T.M."/>
            <person name="Wayne K.J."/>
            <person name="Tettelin H."/>
            <person name="Glass J.I."/>
            <person name="Rusch D."/>
            <person name="Podicherti R."/>
            <person name="Tsui H.-C.T."/>
            <person name="Winkler M.E."/>
        </authorList>
    </citation>
    <scope>NUCLEOTIDE SEQUENCE</scope>
</reference>
<dbReference type="EMBL" id="UINC01012981">
    <property type="protein sequence ID" value="SVA56361.1"/>
    <property type="molecule type" value="Genomic_DNA"/>
</dbReference>
<organism evidence="8">
    <name type="scientific">marine metagenome</name>
    <dbReference type="NCBI Taxonomy" id="408172"/>
    <lineage>
        <taxon>unclassified sequences</taxon>
        <taxon>metagenomes</taxon>
        <taxon>ecological metagenomes</taxon>
    </lineage>
</organism>
<keyword evidence="5" id="KW-0804">Transcription</keyword>
<dbReference type="EC" id="2.7.7.6" evidence="1"/>
<keyword evidence="4" id="KW-0548">Nucleotidyltransferase</keyword>
<keyword evidence="2" id="KW-0240">DNA-directed RNA polymerase</keyword>
<dbReference type="InterPro" id="IPR007642">
    <property type="entry name" value="RNA_pol_Rpb2_2"/>
</dbReference>
<evidence type="ECO:0000256" key="2">
    <source>
        <dbReference type="ARBA" id="ARBA00022478"/>
    </source>
</evidence>
<proteinExistence type="predicted"/>
<feature type="non-terminal residue" evidence="8">
    <location>
        <position position="372"/>
    </location>
</feature>
<evidence type="ECO:0000259" key="7">
    <source>
        <dbReference type="Pfam" id="PF04563"/>
    </source>
</evidence>
<feature type="domain" description="RNA polymerase beta subunit protrusion" evidence="7">
    <location>
        <begin position="26"/>
        <end position="274"/>
    </location>
</feature>
<accession>A0A381WVR4</accession>
<dbReference type="GO" id="GO:0003677">
    <property type="term" value="F:DNA binding"/>
    <property type="evidence" value="ECO:0007669"/>
    <property type="project" value="InterPro"/>
</dbReference>
<dbReference type="AlphaFoldDB" id="A0A381WVR4"/>
<dbReference type="InterPro" id="IPR007644">
    <property type="entry name" value="RNA_pol_bsu_protrusion"/>
</dbReference>
<protein>
    <recommendedName>
        <fullName evidence="1">DNA-directed RNA polymerase</fullName>
        <ecNumber evidence="1">2.7.7.6</ecNumber>
    </recommendedName>
</protein>
<evidence type="ECO:0000256" key="5">
    <source>
        <dbReference type="ARBA" id="ARBA00023163"/>
    </source>
</evidence>
<dbReference type="Pfam" id="PF04561">
    <property type="entry name" value="RNA_pol_Rpb2_2"/>
    <property type="match status" value="1"/>
</dbReference>
<keyword evidence="3" id="KW-0808">Transferase</keyword>
<dbReference type="Gene3D" id="3.90.1100.10">
    <property type="match status" value="1"/>
</dbReference>
<feature type="domain" description="RNA polymerase Rpb2" evidence="6">
    <location>
        <begin position="181"/>
        <end position="249"/>
    </location>
</feature>
<dbReference type="GO" id="GO:0003899">
    <property type="term" value="F:DNA-directed RNA polymerase activity"/>
    <property type="evidence" value="ECO:0007669"/>
    <property type="project" value="UniProtKB-EC"/>
</dbReference>
<evidence type="ECO:0000256" key="1">
    <source>
        <dbReference type="ARBA" id="ARBA00012418"/>
    </source>
</evidence>
<gene>
    <name evidence="8" type="ORF">METZ01_LOCUS109215</name>
</gene>
<evidence type="ECO:0000256" key="3">
    <source>
        <dbReference type="ARBA" id="ARBA00022679"/>
    </source>
</evidence>
<feature type="non-terminal residue" evidence="8">
    <location>
        <position position="1"/>
    </location>
</feature>
<name>A0A381WVR4_9ZZZZ</name>
<dbReference type="InterPro" id="IPR015712">
    <property type="entry name" value="DNA-dir_RNA_pol_su2"/>
</dbReference>
<evidence type="ECO:0000256" key="4">
    <source>
        <dbReference type="ARBA" id="ARBA00022695"/>
    </source>
</evidence>
<evidence type="ECO:0000259" key="6">
    <source>
        <dbReference type="Pfam" id="PF04561"/>
    </source>
</evidence>
<evidence type="ECO:0000313" key="8">
    <source>
        <dbReference type="EMBL" id="SVA56361.1"/>
    </source>
</evidence>
<sequence length="372" mass="42309">MEYSFTEKKRIRKDFGKQPSALDVPNLLAIQLDSYDVFLQKDIDPDKRTNIGLEAAFNTLFPIESFSKNARLEFVSYRLEEPVFSVRECQLRGLSYAAPLRVKTKLITYNKETNKETVKEVKNIKESGDTTDVYFGEIPLMTEHGTFVINGTDRVIVSQLHRSPGVFFDHDKGAASSGKLLFSARVIPYRGSWLDFEFDAKDAIFARIDRRRKIPVTIMLHALDFSNEEILDTFFEKDKYVLSKNDIKLKIDPDHLKGTVSDFDIKVGRKLIISKGNMINVGHLNQLKNHGGKSAYLTVPAEQLQDKIISHDVIDQETGELLVSANEILTTEKIELLIKSDIKEIETIYINDLDHGSYISNSLRIDPSSSKL</sequence>
<dbReference type="GO" id="GO:0006351">
    <property type="term" value="P:DNA-templated transcription"/>
    <property type="evidence" value="ECO:0007669"/>
    <property type="project" value="InterPro"/>
</dbReference>